<dbReference type="SUPFAM" id="SSF54106">
    <property type="entry name" value="LysM domain"/>
    <property type="match status" value="1"/>
</dbReference>
<reference evidence="3 4" key="1">
    <citation type="submission" date="2017-08" db="EMBL/GenBank/DDBJ databases">
        <title>Acidophilic green algal genome provides insights into adaptation to an acidic environment.</title>
        <authorList>
            <person name="Hirooka S."/>
            <person name="Hirose Y."/>
            <person name="Kanesaki Y."/>
            <person name="Higuchi S."/>
            <person name="Fujiwara T."/>
            <person name="Onuma R."/>
            <person name="Era A."/>
            <person name="Ohbayashi R."/>
            <person name="Uzuka A."/>
            <person name="Nozaki H."/>
            <person name="Yoshikawa H."/>
            <person name="Miyagishima S.Y."/>
        </authorList>
    </citation>
    <scope>NUCLEOTIDE SEQUENCE [LARGE SCALE GENOMIC DNA]</scope>
    <source>
        <strain evidence="3 4">NIES-2499</strain>
    </source>
</reference>
<sequence>MALLNMENTDTVRLAWRDEGSAVRRQGNEDAMIPSIVNSSCADNGFLLHKVSNLDTLAGLAIKYNVPVSDLKRFNGILSDTDLYSRDVMFIPTKLVPISEDVQMIFTQIASGIGRDPILKADMTVHHVVPMSTSGIMDGVDDETATASSTPWWCQCGTCSIDGETFSCGQRTRGLSSSYGQVELMEYRQDYRMQSGAEASGSNKFSEHIRRRRRGSKDTSEDGQFIENAAHWSYSSIPHDQQHSWKENGAAAATFFSNLGRAIGESSTAFVQTFKKAASQPALAGSQRIGIRENTENMLSSLRQGLLPRGTLRPDWPFARPPTGHAATQVANAFNTLNSRSKEVAKCD</sequence>
<organism evidence="3 4">
    <name type="scientific">Chlamydomonas eustigma</name>
    <dbReference type="NCBI Taxonomy" id="1157962"/>
    <lineage>
        <taxon>Eukaryota</taxon>
        <taxon>Viridiplantae</taxon>
        <taxon>Chlorophyta</taxon>
        <taxon>core chlorophytes</taxon>
        <taxon>Chlorophyceae</taxon>
        <taxon>CS clade</taxon>
        <taxon>Chlamydomonadales</taxon>
        <taxon>Chlamydomonadaceae</taxon>
        <taxon>Chlamydomonas</taxon>
    </lineage>
</organism>
<dbReference type="InterPro" id="IPR036779">
    <property type="entry name" value="LysM_dom_sf"/>
</dbReference>
<proteinExistence type="predicted"/>
<dbReference type="Pfam" id="PF01476">
    <property type="entry name" value="LysM"/>
    <property type="match status" value="1"/>
</dbReference>
<protein>
    <recommendedName>
        <fullName evidence="2">LysM domain-containing protein</fullName>
    </recommendedName>
</protein>
<dbReference type="EMBL" id="BEGY01000016">
    <property type="protein sequence ID" value="GAX76212.1"/>
    <property type="molecule type" value="Genomic_DNA"/>
</dbReference>
<dbReference type="PROSITE" id="PS51782">
    <property type="entry name" value="LYSM"/>
    <property type="match status" value="1"/>
</dbReference>
<name>A0A250WZZ8_9CHLO</name>
<accession>A0A250WZZ8</accession>
<dbReference type="OrthoDB" id="538216at2759"/>
<dbReference type="InterPro" id="IPR018392">
    <property type="entry name" value="LysM"/>
</dbReference>
<dbReference type="InterPro" id="IPR045030">
    <property type="entry name" value="LYSM1-4"/>
</dbReference>
<comment type="caution">
    <text evidence="3">The sequence shown here is derived from an EMBL/GenBank/DDBJ whole genome shotgun (WGS) entry which is preliminary data.</text>
</comment>
<dbReference type="AlphaFoldDB" id="A0A250WZZ8"/>
<evidence type="ECO:0000313" key="3">
    <source>
        <dbReference type="EMBL" id="GAX76212.1"/>
    </source>
</evidence>
<gene>
    <name evidence="3" type="ORF">CEUSTIGMA_g3656.t1</name>
</gene>
<keyword evidence="4" id="KW-1185">Reference proteome</keyword>
<feature type="domain" description="LysM" evidence="2">
    <location>
        <begin position="47"/>
        <end position="91"/>
    </location>
</feature>
<dbReference type="Proteomes" id="UP000232323">
    <property type="component" value="Unassembled WGS sequence"/>
</dbReference>
<evidence type="ECO:0000259" key="2">
    <source>
        <dbReference type="PROSITE" id="PS51782"/>
    </source>
</evidence>
<dbReference type="PANTHER" id="PTHR20932">
    <property type="entry name" value="LYSM AND PUTATIVE PEPTIDOGLYCAN-BINDING DOMAIN-CONTAINING PROTEIN"/>
    <property type="match status" value="1"/>
</dbReference>
<feature type="region of interest" description="Disordered" evidence="1">
    <location>
        <begin position="195"/>
        <end position="223"/>
    </location>
</feature>
<dbReference type="PANTHER" id="PTHR20932:SF8">
    <property type="entry name" value="LD22649P"/>
    <property type="match status" value="1"/>
</dbReference>
<dbReference type="SMART" id="SM00257">
    <property type="entry name" value="LysM"/>
    <property type="match status" value="1"/>
</dbReference>
<evidence type="ECO:0000313" key="4">
    <source>
        <dbReference type="Proteomes" id="UP000232323"/>
    </source>
</evidence>
<dbReference type="Gene3D" id="3.10.350.10">
    <property type="entry name" value="LysM domain"/>
    <property type="match status" value="1"/>
</dbReference>
<dbReference type="CDD" id="cd00118">
    <property type="entry name" value="LysM"/>
    <property type="match status" value="1"/>
</dbReference>
<evidence type="ECO:0000256" key="1">
    <source>
        <dbReference type="SAM" id="MobiDB-lite"/>
    </source>
</evidence>